<dbReference type="Pfam" id="PF09262">
    <property type="entry name" value="PEX-1N"/>
    <property type="match status" value="1"/>
</dbReference>
<dbReference type="Proteomes" id="UP000076532">
    <property type="component" value="Unassembled WGS sequence"/>
</dbReference>
<feature type="domain" description="Peroxisomal ATPase PEX1 N-terminal C-lobe" evidence="4">
    <location>
        <begin position="23"/>
        <end position="83"/>
    </location>
</feature>
<dbReference type="InterPro" id="IPR029067">
    <property type="entry name" value="CDC48_domain_2-like_sf"/>
</dbReference>
<feature type="region of interest" description="Disordered" evidence="3">
    <location>
        <begin position="96"/>
        <end position="121"/>
    </location>
</feature>
<evidence type="ECO:0000313" key="6">
    <source>
        <dbReference type="Proteomes" id="UP000076532"/>
    </source>
</evidence>
<dbReference type="InterPro" id="IPR015342">
    <property type="entry name" value="PEX1-N_C-lobe"/>
</dbReference>
<evidence type="ECO:0000256" key="1">
    <source>
        <dbReference type="ARBA" id="ARBA00022741"/>
    </source>
</evidence>
<keyword evidence="1" id="KW-0547">Nucleotide-binding</keyword>
<dbReference type="OrthoDB" id="2187at2759"/>
<dbReference type="AlphaFoldDB" id="A0A166CVT5"/>
<accession>A0A166CVT5</accession>
<dbReference type="Gene3D" id="3.10.330.10">
    <property type="match status" value="1"/>
</dbReference>
<keyword evidence="6" id="KW-1185">Reference proteome</keyword>
<evidence type="ECO:0000313" key="5">
    <source>
        <dbReference type="EMBL" id="KZP14051.1"/>
    </source>
</evidence>
<sequence length="188" mass="20591">MPLAKSVGAEPVSHCLRTTGRSSELWEIHAGHIEDTLLGQVRVAKISQEIKICVLGRTIVSLRVVSLDPQSKSDALLLTTNTESLSQVSVTNESEPASKVISGVDRGSAPSSRGTTRRPLQHSRGVKHWWGNAAWHRSGMVAFDKVDKLLGVELERAYSFRVRYPMELFVAPYSTALNSRGIMVVGRA</sequence>
<dbReference type="GO" id="GO:0005777">
    <property type="term" value="C:peroxisome"/>
    <property type="evidence" value="ECO:0007669"/>
    <property type="project" value="InterPro"/>
</dbReference>
<organism evidence="5 6">
    <name type="scientific">Athelia psychrophila</name>
    <dbReference type="NCBI Taxonomy" id="1759441"/>
    <lineage>
        <taxon>Eukaryota</taxon>
        <taxon>Fungi</taxon>
        <taxon>Dikarya</taxon>
        <taxon>Basidiomycota</taxon>
        <taxon>Agaricomycotina</taxon>
        <taxon>Agaricomycetes</taxon>
        <taxon>Agaricomycetidae</taxon>
        <taxon>Atheliales</taxon>
        <taxon>Atheliaceae</taxon>
        <taxon>Athelia</taxon>
    </lineage>
</organism>
<dbReference type="GO" id="GO:0007031">
    <property type="term" value="P:peroxisome organization"/>
    <property type="evidence" value="ECO:0007669"/>
    <property type="project" value="InterPro"/>
</dbReference>
<evidence type="ECO:0000256" key="2">
    <source>
        <dbReference type="ARBA" id="ARBA00022840"/>
    </source>
</evidence>
<evidence type="ECO:0000256" key="3">
    <source>
        <dbReference type="SAM" id="MobiDB-lite"/>
    </source>
</evidence>
<dbReference type="EMBL" id="KV417623">
    <property type="protein sequence ID" value="KZP14051.1"/>
    <property type="molecule type" value="Genomic_DNA"/>
</dbReference>
<evidence type="ECO:0000259" key="4">
    <source>
        <dbReference type="Pfam" id="PF09262"/>
    </source>
</evidence>
<gene>
    <name evidence="5" type="ORF">FIBSPDRAFT_959997</name>
</gene>
<proteinExistence type="predicted"/>
<name>A0A166CVT5_9AGAM</name>
<reference evidence="5 6" key="1">
    <citation type="journal article" date="2016" name="Mol. Biol. Evol.">
        <title>Comparative Genomics of Early-Diverging Mushroom-Forming Fungi Provides Insights into the Origins of Lignocellulose Decay Capabilities.</title>
        <authorList>
            <person name="Nagy L.G."/>
            <person name="Riley R."/>
            <person name="Tritt A."/>
            <person name="Adam C."/>
            <person name="Daum C."/>
            <person name="Floudas D."/>
            <person name="Sun H."/>
            <person name="Yadav J.S."/>
            <person name="Pangilinan J."/>
            <person name="Larsson K.H."/>
            <person name="Matsuura K."/>
            <person name="Barry K."/>
            <person name="Labutti K."/>
            <person name="Kuo R."/>
            <person name="Ohm R.A."/>
            <person name="Bhattacharya S.S."/>
            <person name="Shirouzu T."/>
            <person name="Yoshinaga Y."/>
            <person name="Martin F.M."/>
            <person name="Grigoriev I.V."/>
            <person name="Hibbett D.S."/>
        </authorList>
    </citation>
    <scope>NUCLEOTIDE SEQUENCE [LARGE SCALE GENOMIC DNA]</scope>
    <source>
        <strain evidence="5 6">CBS 109695</strain>
    </source>
</reference>
<protein>
    <recommendedName>
        <fullName evidence="4">Peroxisomal ATPase PEX1 N-terminal C-lobe domain-containing protein</fullName>
    </recommendedName>
</protein>
<dbReference type="STRING" id="436010.A0A166CVT5"/>
<dbReference type="GO" id="GO:0005524">
    <property type="term" value="F:ATP binding"/>
    <property type="evidence" value="ECO:0007669"/>
    <property type="project" value="UniProtKB-KW"/>
</dbReference>
<dbReference type="SUPFAM" id="SSF54585">
    <property type="entry name" value="Cdc48 domain 2-like"/>
    <property type="match status" value="1"/>
</dbReference>
<keyword evidence="2" id="KW-0067">ATP-binding</keyword>